<dbReference type="PROSITE" id="PS00731">
    <property type="entry name" value="AP_NUCLEASE_F2_3"/>
    <property type="match status" value="1"/>
</dbReference>
<evidence type="ECO:0000313" key="21">
    <source>
        <dbReference type="EMBL" id="OZC07048.1"/>
    </source>
</evidence>
<feature type="transmembrane region" description="Helical" evidence="19">
    <location>
        <begin position="414"/>
        <end position="434"/>
    </location>
</feature>
<keyword evidence="9" id="KW-0227">DNA damage</keyword>
<feature type="domain" description="Xylose isomerase-like TIM barrel" evidence="20">
    <location>
        <begin position="629"/>
        <end position="737"/>
    </location>
</feature>
<evidence type="ECO:0000256" key="4">
    <source>
        <dbReference type="ARBA" id="ARBA00005340"/>
    </source>
</evidence>
<keyword evidence="14" id="KW-0234">DNA repair</keyword>
<evidence type="ECO:0000256" key="8">
    <source>
        <dbReference type="ARBA" id="ARBA00022723"/>
    </source>
</evidence>
<accession>A0A238BR48</accession>
<keyword evidence="8" id="KW-0479">Metal-binding</keyword>
<dbReference type="SUPFAM" id="SSF51658">
    <property type="entry name" value="Xylose isomerase-like"/>
    <property type="match status" value="1"/>
</dbReference>
<feature type="transmembrane region" description="Helical" evidence="19">
    <location>
        <begin position="77"/>
        <end position="93"/>
    </location>
</feature>
<dbReference type="InterPro" id="IPR004299">
    <property type="entry name" value="MBOAT_fam"/>
</dbReference>
<dbReference type="GO" id="GO:0016787">
    <property type="term" value="F:hydrolase activity"/>
    <property type="evidence" value="ECO:0007669"/>
    <property type="project" value="UniProtKB-KW"/>
</dbReference>
<keyword evidence="12 19" id="KW-1133">Transmembrane helix</keyword>
<dbReference type="PANTHER" id="PTHR13906:SF16">
    <property type="entry name" value="LYSOPHOSPHOLIPID ACYLTRANSFERASE 7"/>
    <property type="match status" value="1"/>
</dbReference>
<feature type="transmembrane region" description="Helical" evidence="19">
    <location>
        <begin position="216"/>
        <end position="235"/>
    </location>
</feature>
<dbReference type="OrthoDB" id="7663182at2759"/>
<sequence>MISGSISTIHQAKIKMWEALSEFLLERRDDIIYGELLIISFLFSLVMRQIRWGIVREMCGGLIGISLIYYFIGWKLLYSLLIVILNIIINSVVKNRYLPLISFITTFVYLGFLRAIHLIGFPALVSHSNAIQLIMTLRLVGLSFEIADSRRKDETKFDPQKTRFIKEPSWWQTFLYSYNFPGLFTGPYYTYAVYRDVVDNDNVMEISVWKHIRWRLYNFAWSSPAFILLLYAFPLEIMRKDEFFDETVFYRISVSFLIFLWMRCRVYSAWMVAESICVLNGIGIYPEESCPSVGKGPNRIDILKEQMNRKGTNYNSEAIRSLDIYSIELDASFRSGMRAWNRTVQFWLANYVYKRVPRSFGMLLTMSVSAFWHGIHPGYFLSFLTVPLCTLAEDNILSIVRKNPNDKLPLLFTVFWYVVRQLGFTLMASGFLLLTWRDTIRYWNSVYFHVHWIMIIVIAFSWFYKSLMISAANGIKCHNGVKSAMISIDDKEESCGDSVHPEAALVASSVNDLKTEGDDSKKGMFKHKSTQVKSRKTKNLIKKKVKESSDNNSRVRRTRQRTKISDSTSEIKQGIKDAKKISVSLAKANFTKDNLVNPIAQKVMEAATGSRKMLGAHVSVAGGLEQGFYNALSIGCRSFAFFVRNQRSWNSPPMKDEVVQAFRETAKKLEFPMDQIVVHGSYLINGGSCDMEILNRARACMLDECKRCEQLGIIYYNIHPGYDIRSEDRYKETFNEFENSIGLQYLRAFHINDSMGDLGSKLDRHANIGKGKLKLAAFRHLIADPRFDDLPMILETPEGDYAEEMILLYHSLNNKSLKEHKNDIRSFFSPK</sequence>
<keyword evidence="13 19" id="KW-0472">Membrane</keyword>
<keyword evidence="10" id="KW-0378">Hydrolase</keyword>
<keyword evidence="22" id="KW-1185">Reference proteome</keyword>
<comment type="subcellular location">
    <subcellularLocation>
        <location evidence="2">Membrane</location>
        <topology evidence="2">Multi-pass membrane protein</topology>
    </subcellularLocation>
</comment>
<comment type="pathway">
    <text evidence="3">Lipid metabolism; phospholipid metabolism.</text>
</comment>
<dbReference type="EMBL" id="KZ270046">
    <property type="protein sequence ID" value="OZC07048.1"/>
    <property type="molecule type" value="Genomic_DNA"/>
</dbReference>
<evidence type="ECO:0000256" key="15">
    <source>
        <dbReference type="ARBA" id="ARBA00023315"/>
    </source>
</evidence>
<evidence type="ECO:0000256" key="1">
    <source>
        <dbReference type="ARBA" id="ARBA00001947"/>
    </source>
</evidence>
<dbReference type="GO" id="GO:0006281">
    <property type="term" value="P:DNA repair"/>
    <property type="evidence" value="ECO:0007669"/>
    <property type="project" value="UniProtKB-KW"/>
</dbReference>
<evidence type="ECO:0000256" key="2">
    <source>
        <dbReference type="ARBA" id="ARBA00004141"/>
    </source>
</evidence>
<comment type="pathway">
    <text evidence="16">Phospholipid metabolism.</text>
</comment>
<dbReference type="Proteomes" id="UP000242913">
    <property type="component" value="Unassembled WGS sequence"/>
</dbReference>
<dbReference type="GO" id="GO:0030258">
    <property type="term" value="P:lipid modification"/>
    <property type="evidence" value="ECO:0007669"/>
    <property type="project" value="TreeGrafter"/>
</dbReference>
<feature type="transmembrane region" description="Helical" evidence="19">
    <location>
        <begin position="100"/>
        <end position="124"/>
    </location>
</feature>
<reference evidence="21 22" key="1">
    <citation type="submission" date="2015-12" db="EMBL/GenBank/DDBJ databases">
        <title>Draft genome of the nematode, Onchocerca flexuosa.</title>
        <authorList>
            <person name="Mitreva M."/>
        </authorList>
    </citation>
    <scope>NUCLEOTIDE SEQUENCE [LARGE SCALE GENOMIC DNA]</scope>
    <source>
        <strain evidence="21">Red Deer</strain>
    </source>
</reference>
<dbReference type="GO" id="GO:0071617">
    <property type="term" value="F:lysophospholipid acyltransferase activity"/>
    <property type="evidence" value="ECO:0007669"/>
    <property type="project" value="TreeGrafter"/>
</dbReference>
<evidence type="ECO:0000256" key="10">
    <source>
        <dbReference type="ARBA" id="ARBA00022801"/>
    </source>
</evidence>
<dbReference type="CDD" id="cd00019">
    <property type="entry name" value="AP2Ec"/>
    <property type="match status" value="1"/>
</dbReference>
<keyword evidence="7 19" id="KW-0812">Transmembrane</keyword>
<dbReference type="GO" id="GO:0044233">
    <property type="term" value="C:mitochondria-associated endoplasmic reticulum membrane contact site"/>
    <property type="evidence" value="ECO:0007669"/>
    <property type="project" value="TreeGrafter"/>
</dbReference>
<keyword evidence="15" id="KW-0012">Acyltransferase</keyword>
<protein>
    <recommendedName>
        <fullName evidence="17">Lysophospholipid acyltransferase 7</fullName>
    </recommendedName>
</protein>
<evidence type="ECO:0000256" key="6">
    <source>
        <dbReference type="ARBA" id="ARBA00022679"/>
    </source>
</evidence>
<dbReference type="InterPro" id="IPR036237">
    <property type="entry name" value="Xyl_isomerase-like_sf"/>
</dbReference>
<comment type="cofactor">
    <cofactor evidence="1">
        <name>Zn(2+)</name>
        <dbReference type="ChEBI" id="CHEBI:29105"/>
    </cofactor>
</comment>
<evidence type="ECO:0000259" key="20">
    <source>
        <dbReference type="Pfam" id="PF01261"/>
    </source>
</evidence>
<evidence type="ECO:0000256" key="5">
    <source>
        <dbReference type="ARBA" id="ARBA00010323"/>
    </source>
</evidence>
<dbReference type="SMART" id="SM00518">
    <property type="entry name" value="AP2Ec"/>
    <property type="match status" value="1"/>
</dbReference>
<evidence type="ECO:0000313" key="22">
    <source>
        <dbReference type="Proteomes" id="UP000242913"/>
    </source>
</evidence>
<dbReference type="GO" id="GO:0003677">
    <property type="term" value="F:DNA binding"/>
    <property type="evidence" value="ECO:0007669"/>
    <property type="project" value="InterPro"/>
</dbReference>
<dbReference type="PANTHER" id="PTHR13906">
    <property type="entry name" value="PORCUPINE"/>
    <property type="match status" value="1"/>
</dbReference>
<dbReference type="GO" id="GO:0016020">
    <property type="term" value="C:membrane"/>
    <property type="evidence" value="ECO:0007669"/>
    <property type="project" value="UniProtKB-SubCell"/>
</dbReference>
<dbReference type="AlphaFoldDB" id="A0A238BR48"/>
<feature type="region of interest" description="Disordered" evidence="18">
    <location>
        <begin position="545"/>
        <end position="570"/>
    </location>
</feature>
<feature type="transmembrane region" description="Helical" evidence="19">
    <location>
        <begin position="360"/>
        <end position="381"/>
    </location>
</feature>
<evidence type="ECO:0000256" key="19">
    <source>
        <dbReference type="SAM" id="Phobius"/>
    </source>
</evidence>
<keyword evidence="11" id="KW-0862">Zinc</keyword>
<evidence type="ECO:0000256" key="18">
    <source>
        <dbReference type="SAM" id="MobiDB-lite"/>
    </source>
</evidence>
<evidence type="ECO:0000256" key="12">
    <source>
        <dbReference type="ARBA" id="ARBA00022989"/>
    </source>
</evidence>
<evidence type="ECO:0000256" key="7">
    <source>
        <dbReference type="ARBA" id="ARBA00022692"/>
    </source>
</evidence>
<dbReference type="InterPro" id="IPR001719">
    <property type="entry name" value="AP_endonuc_2"/>
</dbReference>
<dbReference type="Pfam" id="PF03062">
    <property type="entry name" value="MBOAT"/>
    <property type="match status" value="1"/>
</dbReference>
<dbReference type="InterPro" id="IPR013022">
    <property type="entry name" value="Xyl_isomerase-like_TIM-brl"/>
</dbReference>
<dbReference type="InterPro" id="IPR018246">
    <property type="entry name" value="AP_endonuc_F2_Zn_BS"/>
</dbReference>
<comment type="similarity">
    <text evidence="5">Belongs to the membrane-bound acyltransferase family.</text>
</comment>
<dbReference type="GO" id="GO:0006661">
    <property type="term" value="P:phosphatidylinositol biosynthetic process"/>
    <property type="evidence" value="ECO:0007669"/>
    <property type="project" value="TreeGrafter"/>
</dbReference>
<evidence type="ECO:0000256" key="17">
    <source>
        <dbReference type="ARBA" id="ARBA00093678"/>
    </source>
</evidence>
<evidence type="ECO:0000256" key="13">
    <source>
        <dbReference type="ARBA" id="ARBA00023136"/>
    </source>
</evidence>
<dbReference type="Gene3D" id="3.20.20.150">
    <property type="entry name" value="Divalent-metal-dependent TIM barrel enzymes"/>
    <property type="match status" value="2"/>
</dbReference>
<evidence type="ECO:0000256" key="14">
    <source>
        <dbReference type="ARBA" id="ARBA00023204"/>
    </source>
</evidence>
<feature type="transmembrane region" description="Helical" evidence="19">
    <location>
        <begin position="247"/>
        <end position="264"/>
    </location>
</feature>
<gene>
    <name evidence="21" type="ORF">X798_05975</name>
</gene>
<evidence type="ECO:0000256" key="16">
    <source>
        <dbReference type="ARBA" id="ARBA00025707"/>
    </source>
</evidence>
<comment type="similarity">
    <text evidence="4">Belongs to the AP endonuclease 2 family.</text>
</comment>
<keyword evidence="6" id="KW-0808">Transferase</keyword>
<evidence type="ECO:0000256" key="3">
    <source>
        <dbReference type="ARBA" id="ARBA00005074"/>
    </source>
</evidence>
<name>A0A238BR48_9BILA</name>
<evidence type="ECO:0000256" key="11">
    <source>
        <dbReference type="ARBA" id="ARBA00022833"/>
    </source>
</evidence>
<dbReference type="PROSITE" id="PS51432">
    <property type="entry name" value="AP_NUCLEASE_F2_4"/>
    <property type="match status" value="1"/>
</dbReference>
<dbReference type="Pfam" id="PF01261">
    <property type="entry name" value="AP_endonuc_2"/>
    <property type="match status" value="1"/>
</dbReference>
<dbReference type="GO" id="GO:0008270">
    <property type="term" value="F:zinc ion binding"/>
    <property type="evidence" value="ECO:0007669"/>
    <property type="project" value="InterPro"/>
</dbReference>
<evidence type="ECO:0000256" key="9">
    <source>
        <dbReference type="ARBA" id="ARBA00022763"/>
    </source>
</evidence>
<proteinExistence type="inferred from homology"/>
<dbReference type="InterPro" id="IPR049941">
    <property type="entry name" value="LPLAT_7/PORCN-like"/>
</dbReference>
<organism evidence="21 22">
    <name type="scientific">Onchocerca flexuosa</name>
    <dbReference type="NCBI Taxonomy" id="387005"/>
    <lineage>
        <taxon>Eukaryota</taxon>
        <taxon>Metazoa</taxon>
        <taxon>Ecdysozoa</taxon>
        <taxon>Nematoda</taxon>
        <taxon>Chromadorea</taxon>
        <taxon>Rhabditida</taxon>
        <taxon>Spirurina</taxon>
        <taxon>Spiruromorpha</taxon>
        <taxon>Filarioidea</taxon>
        <taxon>Onchocercidae</taxon>
        <taxon>Onchocerca</taxon>
    </lineage>
</organism>
<feature type="transmembrane region" description="Helical" evidence="19">
    <location>
        <begin position="31"/>
        <end position="47"/>
    </location>
</feature>
<feature type="transmembrane region" description="Helical" evidence="19">
    <location>
        <begin position="446"/>
        <end position="464"/>
    </location>
</feature>